<keyword evidence="3" id="KW-0337">GPI-anchor biosynthesis</keyword>
<evidence type="ECO:0000256" key="4">
    <source>
        <dbReference type="ARBA" id="ARBA00022676"/>
    </source>
</evidence>
<keyword evidence="7" id="KW-0256">Endoplasmic reticulum</keyword>
<evidence type="ECO:0000313" key="13">
    <source>
        <dbReference type="EMBL" id="CAB4871226.1"/>
    </source>
</evidence>
<organism evidence="13">
    <name type="scientific">freshwater metagenome</name>
    <dbReference type="NCBI Taxonomy" id="449393"/>
    <lineage>
        <taxon>unclassified sequences</taxon>
        <taxon>metagenomes</taxon>
        <taxon>ecological metagenomes</taxon>
    </lineage>
</organism>
<feature type="transmembrane region" description="Helical" evidence="11">
    <location>
        <begin position="136"/>
        <end position="158"/>
    </location>
</feature>
<feature type="transmembrane region" description="Helical" evidence="11">
    <location>
        <begin position="249"/>
        <end position="267"/>
    </location>
</feature>
<evidence type="ECO:0000256" key="10">
    <source>
        <dbReference type="SAM" id="MobiDB-lite"/>
    </source>
</evidence>
<feature type="region of interest" description="Disordered" evidence="10">
    <location>
        <begin position="1"/>
        <end position="23"/>
    </location>
</feature>
<evidence type="ECO:0000256" key="3">
    <source>
        <dbReference type="ARBA" id="ARBA00022502"/>
    </source>
</evidence>
<evidence type="ECO:0000256" key="7">
    <source>
        <dbReference type="ARBA" id="ARBA00022824"/>
    </source>
</evidence>
<reference evidence="13" key="1">
    <citation type="submission" date="2020-05" db="EMBL/GenBank/DDBJ databases">
        <authorList>
            <person name="Chiriac C."/>
            <person name="Salcher M."/>
            <person name="Ghai R."/>
            <person name="Kavagutti S V."/>
        </authorList>
    </citation>
    <scope>NUCLEOTIDE SEQUENCE</scope>
</reference>
<evidence type="ECO:0000256" key="6">
    <source>
        <dbReference type="ARBA" id="ARBA00022692"/>
    </source>
</evidence>
<evidence type="ECO:0000256" key="8">
    <source>
        <dbReference type="ARBA" id="ARBA00022989"/>
    </source>
</evidence>
<comment type="pathway">
    <text evidence="2">Glycolipid biosynthesis; glycosylphosphatidylinositol-anchor biosynthesis.</text>
</comment>
<dbReference type="AlphaFoldDB" id="A0A6J7DL59"/>
<feature type="transmembrane region" description="Helical" evidence="11">
    <location>
        <begin position="37"/>
        <end position="56"/>
    </location>
</feature>
<evidence type="ECO:0000256" key="2">
    <source>
        <dbReference type="ARBA" id="ARBA00004687"/>
    </source>
</evidence>
<protein>
    <submittedName>
        <fullName evidence="13">Unannotated protein</fullName>
    </submittedName>
</protein>
<comment type="subcellular location">
    <subcellularLocation>
        <location evidence="1">Endoplasmic reticulum membrane</location>
        <topology evidence="1">Multi-pass membrane protein</topology>
    </subcellularLocation>
</comment>
<dbReference type="InterPro" id="IPR038731">
    <property type="entry name" value="RgtA/B/C-like"/>
</dbReference>
<keyword evidence="6 11" id="KW-0812">Transmembrane</keyword>
<feature type="transmembrane region" description="Helical" evidence="11">
    <location>
        <begin position="336"/>
        <end position="354"/>
    </location>
</feature>
<evidence type="ECO:0000256" key="9">
    <source>
        <dbReference type="ARBA" id="ARBA00023136"/>
    </source>
</evidence>
<evidence type="ECO:0000256" key="5">
    <source>
        <dbReference type="ARBA" id="ARBA00022679"/>
    </source>
</evidence>
<keyword evidence="9 11" id="KW-0472">Membrane</keyword>
<keyword evidence="5" id="KW-0808">Transferase</keyword>
<dbReference type="UniPathway" id="UPA00196"/>
<dbReference type="GO" id="GO:0005789">
    <property type="term" value="C:endoplasmic reticulum membrane"/>
    <property type="evidence" value="ECO:0007669"/>
    <property type="project" value="UniProtKB-SubCell"/>
</dbReference>
<evidence type="ECO:0000259" key="12">
    <source>
        <dbReference type="Pfam" id="PF13231"/>
    </source>
</evidence>
<keyword evidence="8 11" id="KW-1133">Transmembrane helix</keyword>
<gene>
    <name evidence="13" type="ORF">UFOPK3376_00839</name>
</gene>
<evidence type="ECO:0000256" key="1">
    <source>
        <dbReference type="ARBA" id="ARBA00004477"/>
    </source>
</evidence>
<feature type="transmembrane region" description="Helical" evidence="11">
    <location>
        <begin position="208"/>
        <end position="237"/>
    </location>
</feature>
<evidence type="ECO:0000256" key="11">
    <source>
        <dbReference type="SAM" id="Phobius"/>
    </source>
</evidence>
<feature type="domain" description="Glycosyltransferase RgtA/B/C/D-like" evidence="12">
    <location>
        <begin position="118"/>
        <end position="262"/>
    </location>
</feature>
<dbReference type="GO" id="GO:0004376">
    <property type="term" value="F:GPI mannosyltransferase activity"/>
    <property type="evidence" value="ECO:0007669"/>
    <property type="project" value="InterPro"/>
</dbReference>
<feature type="transmembrane region" description="Helical" evidence="11">
    <location>
        <begin position="395"/>
        <end position="417"/>
    </location>
</feature>
<keyword evidence="4" id="KW-0328">Glycosyltransferase</keyword>
<feature type="transmembrane region" description="Helical" evidence="11">
    <location>
        <begin position="170"/>
        <end position="188"/>
    </location>
</feature>
<feature type="transmembrane region" description="Helical" evidence="11">
    <location>
        <begin position="312"/>
        <end position="329"/>
    </location>
</feature>
<proteinExistence type="predicted"/>
<dbReference type="InterPro" id="IPR007315">
    <property type="entry name" value="PIG-V/Gpi18"/>
</dbReference>
<dbReference type="GO" id="GO:0006506">
    <property type="term" value="P:GPI anchor biosynthetic process"/>
    <property type="evidence" value="ECO:0007669"/>
    <property type="project" value="UniProtKB-UniPathway"/>
</dbReference>
<dbReference type="Pfam" id="PF13231">
    <property type="entry name" value="PMT_2"/>
    <property type="match status" value="1"/>
</dbReference>
<accession>A0A6J7DL59</accession>
<dbReference type="GO" id="GO:0000009">
    <property type="term" value="F:alpha-1,6-mannosyltransferase activity"/>
    <property type="evidence" value="ECO:0007669"/>
    <property type="project" value="InterPro"/>
</dbReference>
<dbReference type="PANTHER" id="PTHR12468">
    <property type="entry name" value="GPI MANNOSYLTRANSFERASE 2"/>
    <property type="match status" value="1"/>
</dbReference>
<name>A0A6J7DL59_9ZZZZ</name>
<sequence>MTDTIESDIHRAAGDPSPASTASARSGEWKRLVKRSFIAYVLSRLCVIAGAAVVAAQRVVQDRTDGIPRPNNALSNITEVLTSWDGKWYFAIVRDSYPSHIPAHVTWDDYQARTAFFPVYPNLVRLLDKVLPGGDVFAGLLLNFVFGAIAVYLVGALARALFDERVGYRAMLLMAFFPGSFVLTFTYSEATLLVFAAACLLCLQRRQWWLAGALAAVGAATRPNGIALIAACAVAALLAIRERREWRSLVAPALAPIGFIAVHLFLWRRTGEKLAWFRTQSDAWHEGTSFGLTALKNTAQAFTRPLASPTDIITAVSFLATLLLVYMAYKKRLPWPLVTYSAVVLVLMLAPSTVTARPRFLYTAFPLLISAAAWIRDLEASHEHDNEELSSGHELWTVVLAMCAAGLVTLTGLYGVFGAIP</sequence>
<dbReference type="EMBL" id="CAFBLP010000015">
    <property type="protein sequence ID" value="CAB4871226.1"/>
    <property type="molecule type" value="Genomic_DNA"/>
</dbReference>
<dbReference type="PANTHER" id="PTHR12468:SF2">
    <property type="entry name" value="GPI MANNOSYLTRANSFERASE 2"/>
    <property type="match status" value="1"/>
</dbReference>